<proteinExistence type="predicted"/>
<dbReference type="OrthoDB" id="333049at2"/>
<name>A0A1M7FI83_9BACT</name>
<gene>
    <name evidence="2" type="ORF">SAMN05444266_106142</name>
</gene>
<dbReference type="EMBL" id="FRBL01000006">
    <property type="protein sequence ID" value="SHM03409.1"/>
    <property type="molecule type" value="Genomic_DNA"/>
</dbReference>
<feature type="domain" description="Suppressor of fused-like" evidence="1">
    <location>
        <begin position="206"/>
        <end position="362"/>
    </location>
</feature>
<organism evidence="2 3">
    <name type="scientific">Chitinophaga jiangningensis</name>
    <dbReference type="NCBI Taxonomy" id="1419482"/>
    <lineage>
        <taxon>Bacteria</taxon>
        <taxon>Pseudomonadati</taxon>
        <taxon>Bacteroidota</taxon>
        <taxon>Chitinophagia</taxon>
        <taxon>Chitinophagales</taxon>
        <taxon>Chitinophagaceae</taxon>
        <taxon>Chitinophaga</taxon>
    </lineage>
</organism>
<accession>A0A1M7FI83</accession>
<dbReference type="AlphaFoldDB" id="A0A1M7FI83"/>
<reference evidence="2 3" key="1">
    <citation type="submission" date="2016-11" db="EMBL/GenBank/DDBJ databases">
        <authorList>
            <person name="Jaros S."/>
            <person name="Januszkiewicz K."/>
            <person name="Wedrychowicz H."/>
        </authorList>
    </citation>
    <scope>NUCLEOTIDE SEQUENCE [LARGE SCALE GENOMIC DNA]</scope>
    <source>
        <strain evidence="2 3">DSM 27406</strain>
    </source>
</reference>
<keyword evidence="3" id="KW-1185">Reference proteome</keyword>
<evidence type="ECO:0000313" key="2">
    <source>
        <dbReference type="EMBL" id="SHM03409.1"/>
    </source>
</evidence>
<protein>
    <submittedName>
        <fullName evidence="2">Suppressor of fused protein (SUFU)</fullName>
    </submittedName>
</protein>
<dbReference type="Proteomes" id="UP000184420">
    <property type="component" value="Unassembled WGS sequence"/>
</dbReference>
<sequence length="369" mass="42094">MYSEPEMLIEETNDRGTMYAMVEQDDRTAYFYLYPSEIMGNRFKPRPCWLRNLQPAPEKRDTAAMENGVAPMLEAKFCKYPEGEAPLEKERISFIWNAEGDGAAILYDEEIIGIIPGWGLYMDRPPAYAAACTDSNDNSITFPLGTPETNMQYRKFLDAADFWNNWQNEEAPQWPAIQTSFMDAYTKVFGAEQAYYAIDDNKWPPMAMAKFEKDEVVYFLTLGMSIRPMPWVDFLYNENAGGYHRAELALAMDKKIFTEEQIMQVAQVLAGLADRPWKLVTWLGEGHTVSSGVLPKPYESLILSSALYNGPAIELPQMYGDKVNLYWCVPITFEERTFAHSKENGGYDLLEKMIGEGSNHIVTNRNPVV</sequence>
<dbReference type="STRING" id="1419482.SAMN05444266_106142"/>
<dbReference type="Pfam" id="PF05076">
    <property type="entry name" value="SUFU"/>
    <property type="match status" value="1"/>
</dbReference>
<evidence type="ECO:0000259" key="1">
    <source>
        <dbReference type="Pfam" id="PF05076"/>
    </source>
</evidence>
<dbReference type="RefSeq" id="WP_073083083.1">
    <property type="nucleotide sequence ID" value="NZ_FRBL01000006.1"/>
</dbReference>
<evidence type="ECO:0000313" key="3">
    <source>
        <dbReference type="Proteomes" id="UP000184420"/>
    </source>
</evidence>
<dbReference type="InterPro" id="IPR020941">
    <property type="entry name" value="SUFU-like_domain"/>
</dbReference>